<organism evidence="8 9">
    <name type="scientific">Clostridium beijerinckii</name>
    <name type="common">Clostridium MP</name>
    <dbReference type="NCBI Taxonomy" id="1520"/>
    <lineage>
        <taxon>Bacteria</taxon>
        <taxon>Bacillati</taxon>
        <taxon>Bacillota</taxon>
        <taxon>Clostridia</taxon>
        <taxon>Eubacteriales</taxon>
        <taxon>Clostridiaceae</taxon>
        <taxon>Clostridium</taxon>
    </lineage>
</organism>
<keyword evidence="8" id="KW-0969">Cilium</keyword>
<reference evidence="8" key="1">
    <citation type="submission" date="2020-11" db="EMBL/GenBank/DDBJ databases">
        <authorList>
            <person name="Thieme N."/>
            <person name="Liebl W."/>
            <person name="Zverlov V."/>
        </authorList>
    </citation>
    <scope>NUCLEOTIDE SEQUENCE</scope>
    <source>
        <strain evidence="8">NT08</strain>
    </source>
</reference>
<accession>A0AAE2RSY7</accession>
<evidence type="ECO:0000256" key="4">
    <source>
        <dbReference type="ARBA" id="ARBA00023186"/>
    </source>
</evidence>
<comment type="subcellular location">
    <subcellularLocation>
        <location evidence="1">Cytoplasm</location>
        <location evidence="1">Cytosol</location>
    </subcellularLocation>
</comment>
<comment type="caution">
    <text evidence="8">The sequence shown here is derived from an EMBL/GenBank/DDBJ whole genome shotgun (WGS) entry which is preliminary data.</text>
</comment>
<keyword evidence="8" id="KW-0966">Cell projection</keyword>
<evidence type="ECO:0000256" key="3">
    <source>
        <dbReference type="ARBA" id="ARBA00022795"/>
    </source>
</evidence>
<keyword evidence="3" id="KW-1005">Bacterial flagellum biogenesis</keyword>
<evidence type="ECO:0000313" key="9">
    <source>
        <dbReference type="Proteomes" id="UP000631418"/>
    </source>
</evidence>
<dbReference type="Proteomes" id="UP000631418">
    <property type="component" value="Unassembled WGS sequence"/>
</dbReference>
<evidence type="ECO:0000256" key="2">
    <source>
        <dbReference type="ARBA" id="ARBA00022490"/>
    </source>
</evidence>
<sequence length="109" mass="13036">MELYEYLDNYKEMTLQLISKVNEDNDINELLDQRAKILDEIKKINFYKEEINENKEVISIFELDKKLEILLKKKKAEVKKQIDIIRKNREARKKYNGINGNLKIFSAKG</sequence>
<dbReference type="EMBL" id="JADOEF010000001">
    <property type="protein sequence ID" value="MBF7808953.1"/>
    <property type="molecule type" value="Genomic_DNA"/>
</dbReference>
<comment type="function">
    <text evidence="5">May act as an export chaperone for the filament capping protein FliD.</text>
</comment>
<evidence type="ECO:0000256" key="5">
    <source>
        <dbReference type="ARBA" id="ARBA00093765"/>
    </source>
</evidence>
<evidence type="ECO:0000256" key="7">
    <source>
        <dbReference type="ARBA" id="ARBA00093797"/>
    </source>
</evidence>
<evidence type="ECO:0000313" key="8">
    <source>
        <dbReference type="EMBL" id="MBF7808953.1"/>
    </source>
</evidence>
<keyword evidence="8" id="KW-0282">Flagellum</keyword>
<dbReference type="RefSeq" id="WP_012060447.1">
    <property type="nucleotide sequence ID" value="NZ_JABSWH010000001.1"/>
</dbReference>
<dbReference type="OMA" id="KQVNTMY"/>
<proteinExistence type="inferred from homology"/>
<keyword evidence="2" id="KW-0963">Cytoplasm</keyword>
<dbReference type="AlphaFoldDB" id="A0AAE2RSY7"/>
<protein>
    <recommendedName>
        <fullName evidence="7">Flagellar protein FliT</fullName>
    </recommendedName>
</protein>
<name>A0AAE2RSY7_CLOBE</name>
<dbReference type="InterPro" id="IPR008622">
    <property type="entry name" value="FliT"/>
</dbReference>
<keyword evidence="4" id="KW-0143">Chaperone</keyword>
<dbReference type="Pfam" id="PF05400">
    <property type="entry name" value="FliT"/>
    <property type="match status" value="1"/>
</dbReference>
<evidence type="ECO:0000256" key="6">
    <source>
        <dbReference type="ARBA" id="ARBA00093785"/>
    </source>
</evidence>
<evidence type="ECO:0000256" key="1">
    <source>
        <dbReference type="ARBA" id="ARBA00004514"/>
    </source>
</evidence>
<gene>
    <name evidence="8" type="ORF">IS491_09815</name>
</gene>
<comment type="similarity">
    <text evidence="6">Belongs to the bacillales FliT family.</text>
</comment>